<accession>A0A835B0T5</accession>
<dbReference type="InterPro" id="IPR036093">
    <property type="entry name" value="NAC_dom_sf"/>
</dbReference>
<dbReference type="PANTHER" id="PTHR31744:SF79">
    <property type="entry name" value="NAC DOMAIN-CONTAINING PROTEIN"/>
    <property type="match status" value="1"/>
</dbReference>
<gene>
    <name evidence="7" type="ORF">HU200_043381</name>
</gene>
<evidence type="ECO:0000313" key="7">
    <source>
        <dbReference type="EMBL" id="KAF8686876.1"/>
    </source>
</evidence>
<comment type="caution">
    <text evidence="7">The sequence shown here is derived from an EMBL/GenBank/DDBJ whole genome shotgun (WGS) entry which is preliminary data.</text>
</comment>
<evidence type="ECO:0000256" key="1">
    <source>
        <dbReference type="ARBA" id="ARBA00023015"/>
    </source>
</evidence>
<dbReference type="SUPFAM" id="SSF101941">
    <property type="entry name" value="NAC domain"/>
    <property type="match status" value="1"/>
</dbReference>
<dbReference type="Gramene" id="Dexi4B01G0023570.1">
    <property type="protein sequence ID" value="Dexi4B01G0023570.1:cds"/>
    <property type="gene ID" value="Dexi4B01G0023570"/>
</dbReference>
<feature type="compositionally biased region" description="Low complexity" evidence="5">
    <location>
        <begin position="216"/>
        <end position="234"/>
    </location>
</feature>
<reference evidence="7" key="1">
    <citation type="submission" date="2020-07" db="EMBL/GenBank/DDBJ databases">
        <title>Genome sequence and genetic diversity analysis of an under-domesticated orphan crop, white fonio (Digitaria exilis).</title>
        <authorList>
            <person name="Bennetzen J.L."/>
            <person name="Chen S."/>
            <person name="Ma X."/>
            <person name="Wang X."/>
            <person name="Yssel A.E.J."/>
            <person name="Chaluvadi S.R."/>
            <person name="Johnson M."/>
            <person name="Gangashetty P."/>
            <person name="Hamidou F."/>
            <person name="Sanogo M.D."/>
            <person name="Zwaenepoel A."/>
            <person name="Wallace J."/>
            <person name="Van De Peer Y."/>
            <person name="Van Deynze A."/>
        </authorList>
    </citation>
    <scope>NUCLEOTIDE SEQUENCE</scope>
    <source>
        <tissue evidence="7">Leaves</tissue>
    </source>
</reference>
<feature type="domain" description="NAC" evidence="6">
    <location>
        <begin position="19"/>
        <end position="180"/>
    </location>
</feature>
<evidence type="ECO:0000256" key="5">
    <source>
        <dbReference type="SAM" id="MobiDB-lite"/>
    </source>
</evidence>
<dbReference type="Gene3D" id="2.170.150.80">
    <property type="entry name" value="NAC domain"/>
    <property type="match status" value="1"/>
</dbReference>
<keyword evidence="4" id="KW-0539">Nucleus</keyword>
<keyword evidence="8" id="KW-1185">Reference proteome</keyword>
<dbReference type="Pfam" id="PF02365">
    <property type="entry name" value="NAM"/>
    <property type="match status" value="1"/>
</dbReference>
<keyword evidence="2" id="KW-0238">DNA-binding</keyword>
<evidence type="ECO:0000256" key="3">
    <source>
        <dbReference type="ARBA" id="ARBA00023163"/>
    </source>
</evidence>
<evidence type="ECO:0000313" key="8">
    <source>
        <dbReference type="Proteomes" id="UP000636709"/>
    </source>
</evidence>
<dbReference type="GO" id="GO:0003677">
    <property type="term" value="F:DNA binding"/>
    <property type="evidence" value="ECO:0007669"/>
    <property type="project" value="UniProtKB-KW"/>
</dbReference>
<protein>
    <recommendedName>
        <fullName evidence="6">NAC domain-containing protein</fullName>
    </recommendedName>
</protein>
<name>A0A835B0T5_9POAL</name>
<feature type="compositionally biased region" description="Low complexity" evidence="5">
    <location>
        <begin position="198"/>
        <end position="208"/>
    </location>
</feature>
<keyword evidence="3" id="KW-0804">Transcription</keyword>
<feature type="region of interest" description="Disordered" evidence="5">
    <location>
        <begin position="198"/>
        <end position="234"/>
    </location>
</feature>
<dbReference type="PROSITE" id="PS51005">
    <property type="entry name" value="NAC"/>
    <property type="match status" value="1"/>
</dbReference>
<feature type="region of interest" description="Disordered" evidence="5">
    <location>
        <begin position="1"/>
        <end position="20"/>
    </location>
</feature>
<dbReference type="GO" id="GO:0006355">
    <property type="term" value="P:regulation of DNA-templated transcription"/>
    <property type="evidence" value="ECO:0007669"/>
    <property type="project" value="InterPro"/>
</dbReference>
<dbReference type="InterPro" id="IPR003441">
    <property type="entry name" value="NAC-dom"/>
</dbReference>
<keyword evidence="1" id="KW-0805">Transcription regulation</keyword>
<organism evidence="7 8">
    <name type="scientific">Digitaria exilis</name>
    <dbReference type="NCBI Taxonomy" id="1010633"/>
    <lineage>
        <taxon>Eukaryota</taxon>
        <taxon>Viridiplantae</taxon>
        <taxon>Streptophyta</taxon>
        <taxon>Embryophyta</taxon>
        <taxon>Tracheophyta</taxon>
        <taxon>Spermatophyta</taxon>
        <taxon>Magnoliopsida</taxon>
        <taxon>Liliopsida</taxon>
        <taxon>Poales</taxon>
        <taxon>Poaceae</taxon>
        <taxon>PACMAD clade</taxon>
        <taxon>Panicoideae</taxon>
        <taxon>Panicodae</taxon>
        <taxon>Paniceae</taxon>
        <taxon>Anthephorinae</taxon>
        <taxon>Digitaria</taxon>
    </lineage>
</organism>
<feature type="compositionally biased region" description="Low complexity" evidence="5">
    <location>
        <begin position="1"/>
        <end position="16"/>
    </location>
</feature>
<sequence>MERRGASSSSTTGGAAELELPGFRFHPTEEELLEFYLKQVAHGKKLKFDIIPTVQLYRHDPWELPGLARIGEREWYFFVPRDGGRKHHQVAGGGGRPSRTTERGFWKATGSDRAVRCASDPKRLIGLKKTLVYYEGRAPRGTKTDWVMNEYRLPDDSSSSSGTSSPPNKEDIVLCKIYRKAVSLKELEQRVAMEELARASATPSSAASHNTGSPADDSTSMSSSDHHQQQQQTGEAAVMMTTTLMMGMKKEAAESSSPAAVLMKPATLSLPQLEVAKQQQQQEWMQDPFLTQLRSPWMESWSPYYGASVLNF</sequence>
<proteinExistence type="predicted"/>
<evidence type="ECO:0000259" key="6">
    <source>
        <dbReference type="PROSITE" id="PS51005"/>
    </source>
</evidence>
<evidence type="ECO:0000256" key="2">
    <source>
        <dbReference type="ARBA" id="ARBA00023125"/>
    </source>
</evidence>
<dbReference type="PANTHER" id="PTHR31744">
    <property type="entry name" value="PROTEIN CUP-SHAPED COTYLEDON 2-RELATED"/>
    <property type="match status" value="1"/>
</dbReference>
<evidence type="ECO:0000256" key="4">
    <source>
        <dbReference type="ARBA" id="ARBA00023242"/>
    </source>
</evidence>
<dbReference type="EMBL" id="JACEFO010002059">
    <property type="protein sequence ID" value="KAF8686876.1"/>
    <property type="molecule type" value="Genomic_DNA"/>
</dbReference>
<dbReference type="OrthoDB" id="1880352at2759"/>
<dbReference type="AlphaFoldDB" id="A0A835B0T5"/>
<dbReference type="Proteomes" id="UP000636709">
    <property type="component" value="Unassembled WGS sequence"/>
</dbReference>